<dbReference type="Proteomes" id="UP000799750">
    <property type="component" value="Unassembled WGS sequence"/>
</dbReference>
<protein>
    <recommendedName>
        <fullName evidence="9">MFS general substrate transporter</fullName>
    </recommendedName>
</protein>
<dbReference type="InterPro" id="IPR010573">
    <property type="entry name" value="MFS_Str1/Tri12-like"/>
</dbReference>
<evidence type="ECO:0008006" key="9">
    <source>
        <dbReference type="Google" id="ProtNLM"/>
    </source>
</evidence>
<evidence type="ECO:0000313" key="7">
    <source>
        <dbReference type="EMBL" id="KAF2503013.1"/>
    </source>
</evidence>
<dbReference type="AlphaFoldDB" id="A0A6A6RH20"/>
<feature type="transmembrane region" description="Helical" evidence="6">
    <location>
        <begin position="183"/>
        <end position="205"/>
    </location>
</feature>
<feature type="transmembrane region" description="Helical" evidence="6">
    <location>
        <begin position="241"/>
        <end position="261"/>
    </location>
</feature>
<dbReference type="InterPro" id="IPR036259">
    <property type="entry name" value="MFS_trans_sf"/>
</dbReference>
<dbReference type="EMBL" id="MU004181">
    <property type="protein sequence ID" value="KAF2503013.1"/>
    <property type="molecule type" value="Genomic_DNA"/>
</dbReference>
<dbReference type="Pfam" id="PF06609">
    <property type="entry name" value="TRI12"/>
    <property type="match status" value="1"/>
</dbReference>
<reference evidence="7" key="1">
    <citation type="journal article" date="2020" name="Stud. Mycol.">
        <title>101 Dothideomycetes genomes: a test case for predicting lifestyles and emergence of pathogens.</title>
        <authorList>
            <person name="Haridas S."/>
            <person name="Albert R."/>
            <person name="Binder M."/>
            <person name="Bloem J."/>
            <person name="Labutti K."/>
            <person name="Salamov A."/>
            <person name="Andreopoulos B."/>
            <person name="Baker S."/>
            <person name="Barry K."/>
            <person name="Bills G."/>
            <person name="Bluhm B."/>
            <person name="Cannon C."/>
            <person name="Castanera R."/>
            <person name="Culley D."/>
            <person name="Daum C."/>
            <person name="Ezra D."/>
            <person name="Gonzalez J."/>
            <person name="Henrissat B."/>
            <person name="Kuo A."/>
            <person name="Liang C."/>
            <person name="Lipzen A."/>
            <person name="Lutzoni F."/>
            <person name="Magnuson J."/>
            <person name="Mondo S."/>
            <person name="Nolan M."/>
            <person name="Ohm R."/>
            <person name="Pangilinan J."/>
            <person name="Park H.-J."/>
            <person name="Ramirez L."/>
            <person name="Alfaro M."/>
            <person name="Sun H."/>
            <person name="Tritt A."/>
            <person name="Yoshinaga Y."/>
            <person name="Zwiers L.-H."/>
            <person name="Turgeon B."/>
            <person name="Goodwin S."/>
            <person name="Spatafora J."/>
            <person name="Crous P."/>
            <person name="Grigoriev I."/>
        </authorList>
    </citation>
    <scope>NUCLEOTIDE SEQUENCE</scope>
    <source>
        <strain evidence="7">CBS 269.34</strain>
    </source>
</reference>
<evidence type="ECO:0000256" key="6">
    <source>
        <dbReference type="SAM" id="Phobius"/>
    </source>
</evidence>
<evidence type="ECO:0000256" key="2">
    <source>
        <dbReference type="ARBA" id="ARBA00022448"/>
    </source>
</evidence>
<dbReference type="GO" id="GO:0005886">
    <property type="term" value="C:plasma membrane"/>
    <property type="evidence" value="ECO:0007669"/>
    <property type="project" value="TreeGrafter"/>
</dbReference>
<dbReference type="SUPFAM" id="SSF103473">
    <property type="entry name" value="MFS general substrate transporter"/>
    <property type="match status" value="1"/>
</dbReference>
<keyword evidence="4 6" id="KW-1133">Transmembrane helix</keyword>
<evidence type="ECO:0000313" key="8">
    <source>
        <dbReference type="Proteomes" id="UP000799750"/>
    </source>
</evidence>
<dbReference type="GO" id="GO:0022857">
    <property type="term" value="F:transmembrane transporter activity"/>
    <property type="evidence" value="ECO:0007669"/>
    <property type="project" value="InterPro"/>
</dbReference>
<dbReference type="PANTHER" id="PTHR23501">
    <property type="entry name" value="MAJOR FACILITATOR SUPERFAMILY"/>
    <property type="match status" value="1"/>
</dbReference>
<keyword evidence="2" id="KW-0813">Transport</keyword>
<feature type="transmembrane region" description="Helical" evidence="6">
    <location>
        <begin position="212"/>
        <end position="235"/>
    </location>
</feature>
<feature type="transmembrane region" description="Helical" evidence="6">
    <location>
        <begin position="367"/>
        <end position="391"/>
    </location>
</feature>
<feature type="transmembrane region" description="Helical" evidence="6">
    <location>
        <begin position="494"/>
        <end position="517"/>
    </location>
</feature>
<name>A0A6A6RH20_9PEZI</name>
<feature type="transmembrane region" description="Helical" evidence="6">
    <location>
        <begin position="49"/>
        <end position="73"/>
    </location>
</feature>
<comment type="subcellular location">
    <subcellularLocation>
        <location evidence="1">Membrane</location>
        <topology evidence="1">Multi-pass membrane protein</topology>
    </subcellularLocation>
</comment>
<keyword evidence="8" id="KW-1185">Reference proteome</keyword>
<organism evidence="7 8">
    <name type="scientific">Lophium mytilinum</name>
    <dbReference type="NCBI Taxonomy" id="390894"/>
    <lineage>
        <taxon>Eukaryota</taxon>
        <taxon>Fungi</taxon>
        <taxon>Dikarya</taxon>
        <taxon>Ascomycota</taxon>
        <taxon>Pezizomycotina</taxon>
        <taxon>Dothideomycetes</taxon>
        <taxon>Pleosporomycetidae</taxon>
        <taxon>Mytilinidiales</taxon>
        <taxon>Mytilinidiaceae</taxon>
        <taxon>Lophium</taxon>
    </lineage>
</organism>
<evidence type="ECO:0000256" key="3">
    <source>
        <dbReference type="ARBA" id="ARBA00022692"/>
    </source>
</evidence>
<dbReference type="OrthoDB" id="4161376at2759"/>
<dbReference type="Gene3D" id="1.20.1250.20">
    <property type="entry name" value="MFS general substrate transporter like domains"/>
    <property type="match status" value="1"/>
</dbReference>
<evidence type="ECO:0000256" key="1">
    <source>
        <dbReference type="ARBA" id="ARBA00004141"/>
    </source>
</evidence>
<accession>A0A6A6RH20</accession>
<sequence>MSTEKAPNEDVFHIEDSNPKGYTFDPDDVKCRDFTVAAEEMPPGYFTSFGFVGAILAISVAMACGQGGFALIAPVLPQINQDIGPDSNLTWVALCYLLNNLHRSPHLGAVVCATAQIVPALSRSVQQSRLGASCQLSYAFVVTELVPIRYRFAAIAVVFIFIIPVSAVGPAVSYAFIFNTKAGWRGIFYMLIALNALSTLLFYVFYHPPTSINFGVVLAVSGLLLLLMGLSWGGVLHPWKYAHVISTIVIGFFLLVTFFVYEAYANLREPLVPLSLYGNRRWVATTLLWGTGSALYYANAILWPAMVSVLYAPGHGWFTTPLLKKYTNVELRILFPIVGVILACKLLSDSTSFVDWMGMATSNPDSVVRSTIIIFLASYFIGWCEMINSTVSSISIDDQREIGTAVGTSGATRQLFSVIGSTIFTTVLSIRMTRNVPERVPPALLKAGVPASSIPAFILAVSVDPGASFTSIAGVTPAIAQVGVRAYQEASAAAYGTVFLTTISLSVVLMIITIWALNVNHLLTRNVNVPIHERNSDKVIGA</sequence>
<feature type="transmembrane region" description="Helical" evidence="6">
    <location>
        <begin position="152"/>
        <end position="177"/>
    </location>
</feature>
<dbReference type="PANTHER" id="PTHR23501:SF109">
    <property type="entry name" value="MAJOR FACILITATOR SUPERFAMILY (MFS) PROFILE DOMAIN-CONTAINING PROTEIN-RELATED"/>
    <property type="match status" value="1"/>
</dbReference>
<gene>
    <name evidence="7" type="ORF">BU16DRAFT_568989</name>
</gene>
<evidence type="ECO:0000256" key="4">
    <source>
        <dbReference type="ARBA" id="ARBA00022989"/>
    </source>
</evidence>
<evidence type="ECO:0000256" key="5">
    <source>
        <dbReference type="ARBA" id="ARBA00023136"/>
    </source>
</evidence>
<keyword evidence="3 6" id="KW-0812">Transmembrane</keyword>
<feature type="transmembrane region" description="Helical" evidence="6">
    <location>
        <begin position="282"/>
        <end position="311"/>
    </location>
</feature>
<proteinExistence type="predicted"/>
<keyword evidence="5 6" id="KW-0472">Membrane</keyword>